<organism evidence="2 3">
    <name type="scientific">Helicobacter saguini</name>
    <dbReference type="NCBI Taxonomy" id="1548018"/>
    <lineage>
        <taxon>Bacteria</taxon>
        <taxon>Pseudomonadati</taxon>
        <taxon>Campylobacterota</taxon>
        <taxon>Epsilonproteobacteria</taxon>
        <taxon>Campylobacterales</taxon>
        <taxon>Helicobacteraceae</taxon>
        <taxon>Helicobacter</taxon>
    </lineage>
</organism>
<dbReference type="RefSeq" id="WP_034569240.1">
    <property type="nucleotide sequence ID" value="NZ_JRMP02000007.1"/>
</dbReference>
<evidence type="ECO:0000313" key="2">
    <source>
        <dbReference type="EMBL" id="TLD94444.1"/>
    </source>
</evidence>
<dbReference type="Proteomes" id="UP000029714">
    <property type="component" value="Unassembled WGS sequence"/>
</dbReference>
<reference evidence="2 3" key="1">
    <citation type="journal article" date="2014" name="Genome Announc.">
        <title>Draft genome sequences of eight enterohepatic helicobacter species isolated from both laboratory and wild rodents.</title>
        <authorList>
            <person name="Sheh A."/>
            <person name="Shen Z."/>
            <person name="Fox J.G."/>
        </authorList>
    </citation>
    <scope>NUCLEOTIDE SEQUENCE [LARGE SCALE GENOMIC DNA]</scope>
    <source>
        <strain evidence="2 3">MIT 97-6194</strain>
    </source>
</reference>
<evidence type="ECO:0000313" key="3">
    <source>
        <dbReference type="Proteomes" id="UP000029714"/>
    </source>
</evidence>
<keyword evidence="3" id="KW-1185">Reference proteome</keyword>
<reference evidence="2 3" key="2">
    <citation type="journal article" date="2016" name="Infect. Immun.">
        <title>Helicobacter saguini, a Novel Helicobacter Isolated from Cotton-Top Tamarins with Ulcerative Colitis, Has Proinflammatory Properties and Induces Typhlocolitis and Dysplasia in Gnotobiotic IL-10-/- Mice.</title>
        <authorList>
            <person name="Shen Z."/>
            <person name="Mannion A."/>
            <person name="Whary M.T."/>
            <person name="Muthupalani S."/>
            <person name="Sheh A."/>
            <person name="Feng Y."/>
            <person name="Gong G."/>
            <person name="Vandamme P."/>
            <person name="Holcombe H.R."/>
            <person name="Paster B.J."/>
            <person name="Fox J.G."/>
        </authorList>
    </citation>
    <scope>NUCLEOTIDE SEQUENCE [LARGE SCALE GENOMIC DNA]</scope>
    <source>
        <strain evidence="2 3">MIT 97-6194</strain>
    </source>
</reference>
<comment type="caution">
    <text evidence="2">The sequence shown here is derived from an EMBL/GenBank/DDBJ whole genome shotgun (WGS) entry which is preliminary data.</text>
</comment>
<dbReference type="AlphaFoldDB" id="A0A347VRJ7"/>
<name>A0A347VRJ7_9HELI</name>
<sequence>MKKIMLILALLNVLLAENTNRLEKTCFEVKICEDDYECRVQECFIKNTTNLLEAFRFDLDEESKAKREKYYKPVNAIYKQMLNEITLPKYETKIQTLKICLDKYCKDFRENNITIKYTIDELYIEYNLHDDGIYSKTYKKYKNAIKVINESHI</sequence>
<accession>A0A347VRJ7</accession>
<protein>
    <submittedName>
        <fullName evidence="2">Uncharacterized protein</fullName>
    </submittedName>
</protein>
<evidence type="ECO:0000313" key="4">
    <source>
        <dbReference type="Proteomes" id="UP000477070"/>
    </source>
</evidence>
<reference evidence="1 4" key="4">
    <citation type="submission" date="2019-12" db="EMBL/GenBank/DDBJ databases">
        <title>Multi-Generational Helicobacter saguini Isolates.</title>
        <authorList>
            <person name="Mannion A."/>
            <person name="Shen Z."/>
            <person name="Fox J.G."/>
        </authorList>
    </citation>
    <scope>NUCLEOTIDE SEQUENCE [LARGE SCALE GENOMIC DNA]</scope>
    <source>
        <strain evidence="1">16-048</strain>
        <strain evidence="4">16-048 (F4)</strain>
    </source>
</reference>
<gene>
    <name evidence="1" type="ORF">DCO61_01865</name>
    <name evidence="2" type="ORF">LS64_005820</name>
</gene>
<dbReference type="EMBL" id="JRMP02000007">
    <property type="protein sequence ID" value="TLD94444.1"/>
    <property type="molecule type" value="Genomic_DNA"/>
</dbReference>
<proteinExistence type="predicted"/>
<evidence type="ECO:0000313" key="1">
    <source>
        <dbReference type="EMBL" id="MWV68804.1"/>
    </source>
</evidence>
<dbReference type="Proteomes" id="UP000477070">
    <property type="component" value="Unassembled WGS sequence"/>
</dbReference>
<dbReference type="OrthoDB" id="5323592at2"/>
<dbReference type="EMBL" id="QBIU01000001">
    <property type="protein sequence ID" value="MWV68804.1"/>
    <property type="molecule type" value="Genomic_DNA"/>
</dbReference>
<reference evidence="2" key="3">
    <citation type="submission" date="2018-04" db="EMBL/GenBank/DDBJ databases">
        <authorList>
            <person name="Sheh A."/>
            <person name="Shen Z."/>
            <person name="Mannion A.J."/>
            <person name="Fox J.G."/>
        </authorList>
    </citation>
    <scope>NUCLEOTIDE SEQUENCE</scope>
    <source>
        <strain evidence="2">MIT 97-6194</strain>
    </source>
</reference>